<dbReference type="GO" id="GO:0008081">
    <property type="term" value="F:phosphoric diester hydrolase activity"/>
    <property type="evidence" value="ECO:0007669"/>
    <property type="project" value="InterPro"/>
</dbReference>
<dbReference type="InterPro" id="IPR017946">
    <property type="entry name" value="PLC-like_Pdiesterase_TIM-brl"/>
</dbReference>
<name>A0A5M3N248_CONPW</name>
<feature type="compositionally biased region" description="Acidic residues" evidence="1">
    <location>
        <begin position="249"/>
        <end position="268"/>
    </location>
</feature>
<protein>
    <submittedName>
        <fullName evidence="2">PLC-like phosphodiesterase</fullName>
    </submittedName>
</protein>
<evidence type="ECO:0000313" key="3">
    <source>
        <dbReference type="Proteomes" id="UP000053558"/>
    </source>
</evidence>
<accession>A0A5M3N248</accession>
<comment type="caution">
    <text evidence="2">The sequence shown here is derived from an EMBL/GenBank/DDBJ whole genome shotgun (WGS) entry which is preliminary data.</text>
</comment>
<keyword evidence="3" id="KW-1185">Reference proteome</keyword>
<reference evidence="3" key="1">
    <citation type="journal article" date="2012" name="Science">
        <title>The Paleozoic origin of enzymatic lignin decomposition reconstructed from 31 fungal genomes.</title>
        <authorList>
            <person name="Floudas D."/>
            <person name="Binder M."/>
            <person name="Riley R."/>
            <person name="Barry K."/>
            <person name="Blanchette R.A."/>
            <person name="Henrissat B."/>
            <person name="Martinez A.T."/>
            <person name="Otillar R."/>
            <person name="Spatafora J.W."/>
            <person name="Yadav J.S."/>
            <person name="Aerts A."/>
            <person name="Benoit I."/>
            <person name="Boyd A."/>
            <person name="Carlson A."/>
            <person name="Copeland A."/>
            <person name="Coutinho P.M."/>
            <person name="de Vries R.P."/>
            <person name="Ferreira P."/>
            <person name="Findley K."/>
            <person name="Foster B."/>
            <person name="Gaskell J."/>
            <person name="Glotzer D."/>
            <person name="Gorecki P."/>
            <person name="Heitman J."/>
            <person name="Hesse C."/>
            <person name="Hori C."/>
            <person name="Igarashi K."/>
            <person name="Jurgens J.A."/>
            <person name="Kallen N."/>
            <person name="Kersten P."/>
            <person name="Kohler A."/>
            <person name="Kuees U."/>
            <person name="Kumar T.K.A."/>
            <person name="Kuo A."/>
            <person name="LaButti K."/>
            <person name="Larrondo L.F."/>
            <person name="Lindquist E."/>
            <person name="Ling A."/>
            <person name="Lombard V."/>
            <person name="Lucas S."/>
            <person name="Lundell T."/>
            <person name="Martin R."/>
            <person name="McLaughlin D.J."/>
            <person name="Morgenstern I."/>
            <person name="Morin E."/>
            <person name="Murat C."/>
            <person name="Nagy L.G."/>
            <person name="Nolan M."/>
            <person name="Ohm R.A."/>
            <person name="Patyshakuliyeva A."/>
            <person name="Rokas A."/>
            <person name="Ruiz-Duenas F.J."/>
            <person name="Sabat G."/>
            <person name="Salamov A."/>
            <person name="Samejima M."/>
            <person name="Schmutz J."/>
            <person name="Slot J.C."/>
            <person name="St John F."/>
            <person name="Stenlid J."/>
            <person name="Sun H."/>
            <person name="Sun S."/>
            <person name="Syed K."/>
            <person name="Tsang A."/>
            <person name="Wiebenga A."/>
            <person name="Young D."/>
            <person name="Pisabarro A."/>
            <person name="Eastwood D.C."/>
            <person name="Martin F."/>
            <person name="Cullen D."/>
            <person name="Grigoriev I.V."/>
            <person name="Hibbett D.S."/>
        </authorList>
    </citation>
    <scope>NUCLEOTIDE SEQUENCE [LARGE SCALE GENOMIC DNA]</scope>
    <source>
        <strain evidence="3">RWD-64-598 SS2</strain>
    </source>
</reference>
<evidence type="ECO:0000313" key="2">
    <source>
        <dbReference type="EMBL" id="EIW85462.1"/>
    </source>
</evidence>
<dbReference type="RefSeq" id="XP_007764088.1">
    <property type="nucleotide sequence ID" value="XM_007765898.1"/>
</dbReference>
<dbReference type="EMBL" id="JH711574">
    <property type="protein sequence ID" value="EIW85462.1"/>
    <property type="molecule type" value="Genomic_DNA"/>
</dbReference>
<dbReference type="GeneID" id="19207280"/>
<dbReference type="Proteomes" id="UP000053558">
    <property type="component" value="Unassembled WGS sequence"/>
</dbReference>
<dbReference type="OMA" id="IAYHGIY"/>
<dbReference type="OrthoDB" id="1046782at2759"/>
<feature type="region of interest" description="Disordered" evidence="1">
    <location>
        <begin position="249"/>
        <end position="275"/>
    </location>
</feature>
<evidence type="ECO:0000256" key="1">
    <source>
        <dbReference type="SAM" id="MobiDB-lite"/>
    </source>
</evidence>
<dbReference type="GO" id="GO:0006629">
    <property type="term" value="P:lipid metabolic process"/>
    <property type="evidence" value="ECO:0007669"/>
    <property type="project" value="InterPro"/>
</dbReference>
<dbReference type="SUPFAM" id="SSF51695">
    <property type="entry name" value="PLC-like phosphodiesterases"/>
    <property type="match status" value="1"/>
</dbReference>
<sequence>MAFYGWPISQCQNSYETLESQFNSGIRVIDVRLSIKNNELMFYHGIQSEHGRFSVMLNTIHAFLTNPSTCRETLVVSIKEEDNNPTLFSQLVLQEITNSTGGLDMWHLDERIPTLGEVRGKAVMFSRFGNGTGWANGLMGIHPTTWPDSDKSGFSWNCGDTLVRTADWFVYNIISLYSIPEKVKGCTDLLYPPLDTPSPALNIVFFSASSFPLALPPSVARGLGWPRWHLGFEGVNHRVSDWLLGLLGGEDEDEDQGEGEDSLADADLDNEKTEKFTESQPRIRGWAMLDFFNEPVNPGLIQMFIECNFRGRTSGEEGWP</sequence>
<dbReference type="KEGG" id="cput:CONPUDRAFT_48596"/>
<dbReference type="AlphaFoldDB" id="A0A5M3N248"/>
<dbReference type="Gene3D" id="3.20.20.190">
    <property type="entry name" value="Phosphatidylinositol (PI) phosphodiesterase"/>
    <property type="match status" value="1"/>
</dbReference>
<proteinExistence type="predicted"/>
<organism evidence="2 3">
    <name type="scientific">Coniophora puteana (strain RWD-64-598)</name>
    <name type="common">Brown rot fungus</name>
    <dbReference type="NCBI Taxonomy" id="741705"/>
    <lineage>
        <taxon>Eukaryota</taxon>
        <taxon>Fungi</taxon>
        <taxon>Dikarya</taxon>
        <taxon>Basidiomycota</taxon>
        <taxon>Agaricomycotina</taxon>
        <taxon>Agaricomycetes</taxon>
        <taxon>Agaricomycetidae</taxon>
        <taxon>Boletales</taxon>
        <taxon>Coniophorineae</taxon>
        <taxon>Coniophoraceae</taxon>
        <taxon>Coniophora</taxon>
    </lineage>
</organism>
<gene>
    <name evidence="2" type="ORF">CONPUDRAFT_48596</name>
</gene>